<comment type="subcellular location">
    <subcellularLocation>
        <location evidence="1">Nucleus</location>
    </subcellularLocation>
</comment>
<dbReference type="GeneID" id="37039895"/>
<dbReference type="GO" id="GO:0005634">
    <property type="term" value="C:nucleus"/>
    <property type="evidence" value="ECO:0007669"/>
    <property type="project" value="UniProtKB-SubCell"/>
</dbReference>
<evidence type="ECO:0000313" key="5">
    <source>
        <dbReference type="Proteomes" id="UP000245768"/>
    </source>
</evidence>
<dbReference type="AlphaFoldDB" id="A0A316YP51"/>
<proteinExistence type="predicted"/>
<sequence length="569" mass="63492">MGLNSSCVECRRRRVRCDGKVPCSQCILKDRSALCYQRERKRRTVKRPPERGHATASFFVAVSDDQAARRTTGEQVALPPWTVCQTLIESVFATYALPFAGAVITPSVLSHYTHGVCVDGRRQETDVRVLVSAAISLAIHFAPSQLLTSLEHGASGNLERTRSVCASTAIAQLKDQFLGAQRSATLEGVQAGILLLCNPRFDQTSLDGLFELTVQQAKQLGLHLLEPTDKWSSTDEMGARCWWYLAVRSWMRAPVTWSYSIHPSHFTTPKPSLHMPGLQSEAPGGWSPASFCLAMIELATVVRTGVDLRNASPTRTWSNADRQALTRLFATLALTLPPYYAVEGVSDRRQAATQHVERWLLHHYIFTAFLRLHRDELRPDSNDGPCTVCIWLSHAILDSIGDLRGSDLQRLSDSTGSWRSWRVFAETPRAVERRPPKLSSRSASARRPLSWMPWTRPPLLSSRASRRCQAGCEHCSTGRRRRRRTRRCRSCCWLSSAHATAWIGRPRRLWNRRTTTCSSSSPSATFRSSCSGPGSPARRCFRRCLSDPSIVKISDVTASLRLCSVAACS</sequence>
<protein>
    <recommendedName>
        <fullName evidence="3">Zn(2)-C6 fungal-type domain-containing protein</fullName>
    </recommendedName>
</protein>
<reference evidence="4 5" key="1">
    <citation type="journal article" date="2018" name="Mol. Biol. Evol.">
        <title>Broad Genomic Sampling Reveals a Smut Pathogenic Ancestry of the Fungal Clade Ustilaginomycotina.</title>
        <authorList>
            <person name="Kijpornyongpan T."/>
            <person name="Mondo S.J."/>
            <person name="Barry K."/>
            <person name="Sandor L."/>
            <person name="Lee J."/>
            <person name="Lipzen A."/>
            <person name="Pangilinan J."/>
            <person name="LaButti K."/>
            <person name="Hainaut M."/>
            <person name="Henrissat B."/>
            <person name="Grigoriev I.V."/>
            <person name="Spatafora J.W."/>
            <person name="Aime M.C."/>
        </authorList>
    </citation>
    <scope>NUCLEOTIDE SEQUENCE [LARGE SCALE GENOMIC DNA]</scope>
    <source>
        <strain evidence="4 5">MCA 4198</strain>
    </source>
</reference>
<dbReference type="PANTHER" id="PTHR31001">
    <property type="entry name" value="UNCHARACTERIZED TRANSCRIPTIONAL REGULATORY PROTEIN"/>
    <property type="match status" value="1"/>
</dbReference>
<dbReference type="PROSITE" id="PS50048">
    <property type="entry name" value="ZN2_CY6_FUNGAL_2"/>
    <property type="match status" value="1"/>
</dbReference>
<accession>A0A316YP51</accession>
<feature type="domain" description="Zn(2)-C6 fungal-type" evidence="3">
    <location>
        <begin position="6"/>
        <end position="35"/>
    </location>
</feature>
<dbReference type="InterPro" id="IPR050613">
    <property type="entry name" value="Sec_Metabolite_Reg"/>
</dbReference>
<dbReference type="Proteomes" id="UP000245768">
    <property type="component" value="Unassembled WGS sequence"/>
</dbReference>
<dbReference type="SUPFAM" id="SSF57701">
    <property type="entry name" value="Zn2/Cys6 DNA-binding domain"/>
    <property type="match status" value="1"/>
</dbReference>
<dbReference type="PANTHER" id="PTHR31001:SF89">
    <property type="entry name" value="ZN(2)-C6 FUNGAL-TYPE DOMAIN-CONTAINING PROTEIN"/>
    <property type="match status" value="1"/>
</dbReference>
<dbReference type="EMBL" id="KZ819636">
    <property type="protein sequence ID" value="PWN91059.1"/>
    <property type="molecule type" value="Genomic_DNA"/>
</dbReference>
<evidence type="ECO:0000313" key="4">
    <source>
        <dbReference type="EMBL" id="PWN91059.1"/>
    </source>
</evidence>
<dbReference type="CDD" id="cd12148">
    <property type="entry name" value="fungal_TF_MHR"/>
    <property type="match status" value="1"/>
</dbReference>
<dbReference type="RefSeq" id="XP_025378257.1">
    <property type="nucleotide sequence ID" value="XM_025517979.1"/>
</dbReference>
<dbReference type="Pfam" id="PF00172">
    <property type="entry name" value="Zn_clus"/>
    <property type="match status" value="1"/>
</dbReference>
<dbReference type="PROSITE" id="PS00463">
    <property type="entry name" value="ZN2_CY6_FUNGAL_1"/>
    <property type="match status" value="1"/>
</dbReference>
<dbReference type="SMART" id="SM00066">
    <property type="entry name" value="GAL4"/>
    <property type="match status" value="1"/>
</dbReference>
<name>A0A316YP51_9BASI</name>
<keyword evidence="5" id="KW-1185">Reference proteome</keyword>
<evidence type="ECO:0000256" key="1">
    <source>
        <dbReference type="ARBA" id="ARBA00004123"/>
    </source>
</evidence>
<evidence type="ECO:0000256" key="2">
    <source>
        <dbReference type="ARBA" id="ARBA00023242"/>
    </source>
</evidence>
<organism evidence="4 5">
    <name type="scientific">Acaromyces ingoldii</name>
    <dbReference type="NCBI Taxonomy" id="215250"/>
    <lineage>
        <taxon>Eukaryota</taxon>
        <taxon>Fungi</taxon>
        <taxon>Dikarya</taxon>
        <taxon>Basidiomycota</taxon>
        <taxon>Ustilaginomycotina</taxon>
        <taxon>Exobasidiomycetes</taxon>
        <taxon>Exobasidiales</taxon>
        <taxon>Cryptobasidiaceae</taxon>
        <taxon>Acaromyces</taxon>
    </lineage>
</organism>
<dbReference type="Gene3D" id="4.10.240.10">
    <property type="entry name" value="Zn(2)-C6 fungal-type DNA-binding domain"/>
    <property type="match status" value="1"/>
</dbReference>
<dbReference type="InParanoid" id="A0A316YP51"/>
<dbReference type="InterPro" id="IPR001138">
    <property type="entry name" value="Zn2Cys6_DnaBD"/>
</dbReference>
<keyword evidence="2" id="KW-0539">Nucleus</keyword>
<gene>
    <name evidence="4" type="ORF">FA10DRAFT_130898</name>
</gene>
<dbReference type="InterPro" id="IPR036864">
    <property type="entry name" value="Zn2-C6_fun-type_DNA-bd_sf"/>
</dbReference>
<dbReference type="GO" id="GO:0008270">
    <property type="term" value="F:zinc ion binding"/>
    <property type="evidence" value="ECO:0007669"/>
    <property type="project" value="InterPro"/>
</dbReference>
<dbReference type="GO" id="GO:0000981">
    <property type="term" value="F:DNA-binding transcription factor activity, RNA polymerase II-specific"/>
    <property type="evidence" value="ECO:0007669"/>
    <property type="project" value="InterPro"/>
</dbReference>
<evidence type="ECO:0000259" key="3">
    <source>
        <dbReference type="PROSITE" id="PS50048"/>
    </source>
</evidence>